<dbReference type="AlphaFoldDB" id="A0A1H8NU44"/>
<feature type="domain" description="Glycosyl transferase family 1" evidence="1">
    <location>
        <begin position="168"/>
        <end position="329"/>
    </location>
</feature>
<keyword evidence="3" id="KW-0808">Transferase</keyword>
<dbReference type="EMBL" id="FODN01000005">
    <property type="protein sequence ID" value="SEO33170.1"/>
    <property type="molecule type" value="Genomic_DNA"/>
</dbReference>
<dbReference type="Proteomes" id="UP000198657">
    <property type="component" value="Unassembled WGS sequence"/>
</dbReference>
<proteinExistence type="predicted"/>
<keyword evidence="4" id="KW-1185">Reference proteome</keyword>
<evidence type="ECO:0000313" key="4">
    <source>
        <dbReference type="Proteomes" id="UP000198657"/>
    </source>
</evidence>
<dbReference type="PANTHER" id="PTHR12526">
    <property type="entry name" value="GLYCOSYLTRANSFERASE"/>
    <property type="match status" value="1"/>
</dbReference>
<evidence type="ECO:0000259" key="1">
    <source>
        <dbReference type="Pfam" id="PF00534"/>
    </source>
</evidence>
<name>A0A1H8NU44_9FLAO</name>
<evidence type="ECO:0000313" key="3">
    <source>
        <dbReference type="EMBL" id="SEO33170.1"/>
    </source>
</evidence>
<dbReference type="InterPro" id="IPR028098">
    <property type="entry name" value="Glyco_trans_4-like_N"/>
</dbReference>
<dbReference type="RefSeq" id="WP_091171687.1">
    <property type="nucleotide sequence ID" value="NZ_CBCSFM010000010.1"/>
</dbReference>
<evidence type="ECO:0000259" key="2">
    <source>
        <dbReference type="Pfam" id="PF13477"/>
    </source>
</evidence>
<gene>
    <name evidence="3" type="ORF">SAMN04487942_2463</name>
</gene>
<dbReference type="SUPFAM" id="SSF53756">
    <property type="entry name" value="UDP-Glycosyltransferase/glycogen phosphorylase"/>
    <property type="match status" value="1"/>
</dbReference>
<feature type="domain" description="Glycosyltransferase subfamily 4-like N-terminal" evidence="2">
    <location>
        <begin position="50"/>
        <end position="131"/>
    </location>
</feature>
<dbReference type="Gene3D" id="3.40.50.2000">
    <property type="entry name" value="Glycogen Phosphorylase B"/>
    <property type="match status" value="2"/>
</dbReference>
<dbReference type="InterPro" id="IPR001296">
    <property type="entry name" value="Glyco_trans_1"/>
</dbReference>
<sequence>MISTKKRRILFLGETYRADAITWINGLKEFGDFDIITWELKTSNSGIFNRIKRIFEFSLAFFKIKKIIQRQKPDMIIAERTTSYGFLAALSGVKPVVIAQQGRTDLWPEKSISLPLKKLIQHYAFKKADLIHAWGPVMTISMIESNVDMTKILVLPKGINLTQFGAENNDNPEKICAIVTRSLSTEYRHDIILKSFAILNQKGIDFTLTIIGDGAQLSKLKDLAKELGIKNKINFTGRVPNTALPKLLQQANIYISMPITEGVSASLFEAMATNCYPIVSDIAGNQSWIEHRKNGQLIPIDDYEKLAEELIWSFENTEHRQQAVSKNRKFVEKNVDYSINMKIIADKYHHLIDGSKAE</sequence>
<dbReference type="OrthoDB" id="832722at2"/>
<dbReference type="Pfam" id="PF00534">
    <property type="entry name" value="Glycos_transf_1"/>
    <property type="match status" value="1"/>
</dbReference>
<dbReference type="GO" id="GO:0016757">
    <property type="term" value="F:glycosyltransferase activity"/>
    <property type="evidence" value="ECO:0007669"/>
    <property type="project" value="InterPro"/>
</dbReference>
<dbReference type="STRING" id="604089.SAMN04487942_2463"/>
<accession>A0A1H8NU44</accession>
<dbReference type="Pfam" id="PF13477">
    <property type="entry name" value="Glyco_trans_4_2"/>
    <property type="match status" value="1"/>
</dbReference>
<reference evidence="4" key="1">
    <citation type="submission" date="2016-10" db="EMBL/GenBank/DDBJ databases">
        <authorList>
            <person name="Varghese N."/>
            <person name="Submissions S."/>
        </authorList>
    </citation>
    <scope>NUCLEOTIDE SEQUENCE [LARGE SCALE GENOMIC DNA]</scope>
    <source>
        <strain evidence="4">CGMCC 1.8704</strain>
    </source>
</reference>
<protein>
    <submittedName>
        <fullName evidence="3">Glycosyltransferase involved in cell wall bisynthesis</fullName>
    </submittedName>
</protein>
<organism evidence="3 4">
    <name type="scientific">Flavobacterium sinopsychrotolerans</name>
    <dbReference type="NCBI Taxonomy" id="604089"/>
    <lineage>
        <taxon>Bacteria</taxon>
        <taxon>Pseudomonadati</taxon>
        <taxon>Bacteroidota</taxon>
        <taxon>Flavobacteriia</taxon>
        <taxon>Flavobacteriales</taxon>
        <taxon>Flavobacteriaceae</taxon>
        <taxon>Flavobacterium</taxon>
    </lineage>
</organism>
<dbReference type="PANTHER" id="PTHR12526:SF622">
    <property type="entry name" value="GLYCOSYLTRANSFERASE (GROUP I)"/>
    <property type="match status" value="1"/>
</dbReference>